<proteinExistence type="predicted"/>
<protein>
    <submittedName>
        <fullName evidence="1">Uncharacterized protein</fullName>
    </submittedName>
</protein>
<gene>
    <name evidence="1" type="ORF">MM415B01957_0011</name>
</gene>
<organism evidence="1">
    <name type="scientific">viral metagenome</name>
    <dbReference type="NCBI Taxonomy" id="1070528"/>
    <lineage>
        <taxon>unclassified sequences</taxon>
        <taxon>metagenomes</taxon>
        <taxon>organismal metagenomes</taxon>
    </lineage>
</organism>
<evidence type="ECO:0000313" key="1">
    <source>
        <dbReference type="EMBL" id="QJA55958.1"/>
    </source>
</evidence>
<dbReference type="AlphaFoldDB" id="A0A6M3IFI7"/>
<reference evidence="1" key="1">
    <citation type="submission" date="2020-03" db="EMBL/GenBank/DDBJ databases">
        <title>The deep terrestrial virosphere.</title>
        <authorList>
            <person name="Holmfeldt K."/>
            <person name="Nilsson E."/>
            <person name="Simone D."/>
            <person name="Lopez-Fernandez M."/>
            <person name="Wu X."/>
            <person name="de Brujin I."/>
            <person name="Lundin D."/>
            <person name="Andersson A."/>
            <person name="Bertilsson S."/>
            <person name="Dopson M."/>
        </authorList>
    </citation>
    <scope>NUCLEOTIDE SEQUENCE</scope>
    <source>
        <strain evidence="1">MM415B01957</strain>
    </source>
</reference>
<dbReference type="EMBL" id="MT141191">
    <property type="protein sequence ID" value="QJA55958.1"/>
    <property type="molecule type" value="Genomic_DNA"/>
</dbReference>
<accession>A0A6M3IFI7</accession>
<name>A0A6M3IFI7_9ZZZZ</name>
<sequence>MLENINYDLLEKIAEDPEYVQKKYIEASELGWRIPSVIIRDVELLEKAGFITITRGWPVRRTIEITFTGHVVLAWRRAHA</sequence>